<dbReference type="SUPFAM" id="SSF48403">
    <property type="entry name" value="Ankyrin repeat"/>
    <property type="match status" value="1"/>
</dbReference>
<dbReference type="Pfam" id="PF13637">
    <property type="entry name" value="Ank_4"/>
    <property type="match status" value="1"/>
</dbReference>
<evidence type="ECO:0000313" key="14">
    <source>
        <dbReference type="Proteomes" id="UP000298663"/>
    </source>
</evidence>
<dbReference type="PANTHER" id="PTHR24150">
    <property type="entry name" value="ANKYRIN REPEAT AND MYND DOMAIN-CONTAINING PROTEIN 2"/>
    <property type="match status" value="1"/>
</dbReference>
<accession>A0A4U5M6I8</accession>
<evidence type="ECO:0000256" key="7">
    <source>
        <dbReference type="ARBA" id="ARBA00023069"/>
    </source>
</evidence>
<feature type="compositionally biased region" description="Basic and acidic residues" evidence="11">
    <location>
        <begin position="460"/>
        <end position="480"/>
    </location>
</feature>
<evidence type="ECO:0000256" key="10">
    <source>
        <dbReference type="PROSITE-ProRule" id="PRU00134"/>
    </source>
</evidence>
<keyword evidence="2" id="KW-0479">Metal-binding</keyword>
<dbReference type="InterPro" id="IPR036770">
    <property type="entry name" value="Ankyrin_rpt-contain_sf"/>
</dbReference>
<dbReference type="InterPro" id="IPR002893">
    <property type="entry name" value="Znf_MYND"/>
</dbReference>
<evidence type="ECO:0000256" key="8">
    <source>
        <dbReference type="ARBA" id="ARBA00023273"/>
    </source>
</evidence>
<keyword evidence="3" id="KW-0677">Repeat</keyword>
<keyword evidence="14" id="KW-1185">Reference proteome</keyword>
<evidence type="ECO:0000256" key="9">
    <source>
        <dbReference type="PROSITE-ProRule" id="PRU00023"/>
    </source>
</evidence>
<dbReference type="GO" id="GO:0005929">
    <property type="term" value="C:cilium"/>
    <property type="evidence" value="ECO:0007669"/>
    <property type="project" value="UniProtKB-SubCell"/>
</dbReference>
<dbReference type="SUPFAM" id="SSF144232">
    <property type="entry name" value="HIT/MYND zinc finger-like"/>
    <property type="match status" value="1"/>
</dbReference>
<dbReference type="Gene3D" id="6.10.140.2220">
    <property type="match status" value="1"/>
</dbReference>
<evidence type="ECO:0000256" key="11">
    <source>
        <dbReference type="SAM" id="MobiDB-lite"/>
    </source>
</evidence>
<dbReference type="EMBL" id="AZBU02000009">
    <property type="protein sequence ID" value="TKR64489.1"/>
    <property type="molecule type" value="Genomic_DNA"/>
</dbReference>
<evidence type="ECO:0000256" key="4">
    <source>
        <dbReference type="ARBA" id="ARBA00022771"/>
    </source>
</evidence>
<evidence type="ECO:0000256" key="5">
    <source>
        <dbReference type="ARBA" id="ARBA00022833"/>
    </source>
</evidence>
<dbReference type="PANTHER" id="PTHR24150:SF8">
    <property type="entry name" value="ANKYRIN REPEAT AND MYND DOMAIN-CONTAINING PROTEIN 2"/>
    <property type="match status" value="1"/>
</dbReference>
<reference evidence="13 14" key="1">
    <citation type="journal article" date="2015" name="Genome Biol.">
        <title>Comparative genomics of Steinernema reveals deeply conserved gene regulatory networks.</title>
        <authorList>
            <person name="Dillman A.R."/>
            <person name="Macchietto M."/>
            <person name="Porter C.F."/>
            <person name="Rogers A."/>
            <person name="Williams B."/>
            <person name="Antoshechkin I."/>
            <person name="Lee M.M."/>
            <person name="Goodwin Z."/>
            <person name="Lu X."/>
            <person name="Lewis E.E."/>
            <person name="Goodrich-Blair H."/>
            <person name="Stock S.P."/>
            <person name="Adams B.J."/>
            <person name="Sternberg P.W."/>
            <person name="Mortazavi A."/>
        </authorList>
    </citation>
    <scope>NUCLEOTIDE SEQUENCE [LARGE SCALE GENOMIC DNA]</scope>
    <source>
        <strain evidence="13 14">ALL</strain>
    </source>
</reference>
<dbReference type="Gene3D" id="1.25.40.20">
    <property type="entry name" value="Ankyrin repeat-containing domain"/>
    <property type="match status" value="1"/>
</dbReference>
<protein>
    <recommendedName>
        <fullName evidence="12">MYND-type domain-containing protein</fullName>
    </recommendedName>
</protein>
<sequence>MLPCACCVTAGFPNPRSSCLRLKCSSNLALNPRCHDTARVSFPNGFFAESFSENLGFELTIISVCAFRMAEPSYIREEKAKDIFELIKKNTPESTAKVKEIYNLDTHLLEECDENGMTALDQACFKGNEDLVDFLLSKGASADNKRHNQGYTCLMFAAMSGSATLCRKLLDAGARAHATNNINKTAGEIAAFIGKHECVSVISNHINIDEVEKFVHPKGKESDEIFPKEFVSFIHRLVGTHEIHPVKLVFNMVEADYMLKYRKKFEYVVDRMFEKQLRNKESNEVMSMKLWIMLHMIREMFKFVDEKLEQNSDAPLDTIFKSYARALLKMEPNDEVRPREERLLRAAVASFPYKHSVLAQTLGKQIAKSTFGKLPSTFMCINQALFGQRLVATVNFCATCGSPSATMRCSVCKFPYCSQECRKFDWPIHKACCAKIATNRENEENVQPTTDAFTTLTIGGEEKKVEEAEKEPEKEKEEIK</sequence>
<keyword evidence="8" id="KW-0966">Cell projection</keyword>
<feature type="region of interest" description="Disordered" evidence="11">
    <location>
        <begin position="457"/>
        <end position="480"/>
    </location>
</feature>
<gene>
    <name evidence="13" type="ORF">L596_025012</name>
</gene>
<proteinExistence type="predicted"/>
<dbReference type="GO" id="GO:0008270">
    <property type="term" value="F:zinc ion binding"/>
    <property type="evidence" value="ECO:0007669"/>
    <property type="project" value="UniProtKB-KW"/>
</dbReference>
<reference evidence="13 14" key="2">
    <citation type="journal article" date="2019" name="G3 (Bethesda)">
        <title>Hybrid Assembly of the Genome of the Entomopathogenic Nematode Steinernema carpocapsae Identifies the X-Chromosome.</title>
        <authorList>
            <person name="Serra L."/>
            <person name="Macchietto M."/>
            <person name="Macias-Munoz A."/>
            <person name="McGill C.J."/>
            <person name="Rodriguez I.M."/>
            <person name="Rodriguez B."/>
            <person name="Murad R."/>
            <person name="Mortazavi A."/>
        </authorList>
    </citation>
    <scope>NUCLEOTIDE SEQUENCE [LARGE SCALE GENOMIC DNA]</scope>
    <source>
        <strain evidence="13 14">ALL</strain>
    </source>
</reference>
<dbReference type="SMART" id="SM00248">
    <property type="entry name" value="ANK"/>
    <property type="match status" value="2"/>
</dbReference>
<keyword evidence="5" id="KW-0862">Zinc</keyword>
<dbReference type="InterPro" id="IPR002110">
    <property type="entry name" value="Ankyrin_rpt"/>
</dbReference>
<dbReference type="AlphaFoldDB" id="A0A4U5M6I8"/>
<feature type="repeat" description="ANK" evidence="9">
    <location>
        <begin position="149"/>
        <end position="181"/>
    </location>
</feature>
<dbReference type="PROSITE" id="PS50297">
    <property type="entry name" value="ANK_REP_REGION"/>
    <property type="match status" value="2"/>
</dbReference>
<evidence type="ECO:0000256" key="6">
    <source>
        <dbReference type="ARBA" id="ARBA00023043"/>
    </source>
</evidence>
<evidence type="ECO:0000259" key="12">
    <source>
        <dbReference type="PROSITE" id="PS50865"/>
    </source>
</evidence>
<dbReference type="PROSITE" id="PS50865">
    <property type="entry name" value="ZF_MYND_2"/>
    <property type="match status" value="1"/>
</dbReference>
<name>A0A4U5M6I8_STECR</name>
<dbReference type="Proteomes" id="UP000298663">
    <property type="component" value="Unassembled WGS sequence"/>
</dbReference>
<comment type="caution">
    <text evidence="13">The sequence shown here is derived from an EMBL/GenBank/DDBJ whole genome shotgun (WGS) entry which is preliminary data.</text>
</comment>
<dbReference type="STRING" id="34508.A0A4U5M6I8"/>
<evidence type="ECO:0000256" key="3">
    <source>
        <dbReference type="ARBA" id="ARBA00022737"/>
    </source>
</evidence>
<dbReference type="PROSITE" id="PS50088">
    <property type="entry name" value="ANK_REPEAT"/>
    <property type="match status" value="2"/>
</dbReference>
<evidence type="ECO:0000256" key="1">
    <source>
        <dbReference type="ARBA" id="ARBA00004138"/>
    </source>
</evidence>
<keyword evidence="7" id="KW-0969">Cilium</keyword>
<evidence type="ECO:0000313" key="13">
    <source>
        <dbReference type="EMBL" id="TKR64489.1"/>
    </source>
</evidence>
<keyword evidence="4 10" id="KW-0863">Zinc-finger</keyword>
<feature type="domain" description="MYND-type" evidence="12">
    <location>
        <begin position="397"/>
        <end position="433"/>
    </location>
</feature>
<feature type="repeat" description="ANK" evidence="9">
    <location>
        <begin position="115"/>
        <end position="147"/>
    </location>
</feature>
<evidence type="ECO:0000256" key="2">
    <source>
        <dbReference type="ARBA" id="ARBA00022723"/>
    </source>
</evidence>
<dbReference type="InterPro" id="IPR052452">
    <property type="entry name" value="Ankyrin-MYND_dom_contain_2"/>
</dbReference>
<dbReference type="OrthoDB" id="10257049at2759"/>
<keyword evidence="6 9" id="KW-0040">ANK repeat</keyword>
<organism evidence="13 14">
    <name type="scientific">Steinernema carpocapsae</name>
    <name type="common">Entomopathogenic nematode</name>
    <dbReference type="NCBI Taxonomy" id="34508"/>
    <lineage>
        <taxon>Eukaryota</taxon>
        <taxon>Metazoa</taxon>
        <taxon>Ecdysozoa</taxon>
        <taxon>Nematoda</taxon>
        <taxon>Chromadorea</taxon>
        <taxon>Rhabditida</taxon>
        <taxon>Tylenchina</taxon>
        <taxon>Panagrolaimomorpha</taxon>
        <taxon>Strongyloidoidea</taxon>
        <taxon>Steinernematidae</taxon>
        <taxon>Steinernema</taxon>
    </lineage>
</organism>
<dbReference type="Pfam" id="PF01753">
    <property type="entry name" value="zf-MYND"/>
    <property type="match status" value="1"/>
</dbReference>
<comment type="subcellular location">
    <subcellularLocation>
        <location evidence="1">Cell projection</location>
        <location evidence="1">Cilium</location>
    </subcellularLocation>
</comment>